<dbReference type="PROSITE" id="PS50011">
    <property type="entry name" value="PROTEIN_KINASE_DOM"/>
    <property type="match status" value="1"/>
</dbReference>
<dbReference type="PANTHER" id="PTHR24198">
    <property type="entry name" value="ANKYRIN REPEAT AND PROTEIN KINASE DOMAIN-CONTAINING PROTEIN"/>
    <property type="match status" value="1"/>
</dbReference>
<evidence type="ECO:0000313" key="6">
    <source>
        <dbReference type="EMBL" id="KAL3680956.1"/>
    </source>
</evidence>
<sequence>MDVDKKRIKVHPERFSLDELELLREEGSQNSFQSLGSGGFGSIYLARLPKRTDTRLTPSGLVTCEKVRLMFLHDLQFAHRIGFGTPFEVVDPAKKETVQYVEVAVKRLTQYSADQFSDLLNEALRLRNVWGSIHVVIVYGVVLSQKLQGPCIVMERVQGCSLNTFLRSNKPSSCSGREWLNWWKVKLELFRELILGVMFCHNRGVFHGDLKGENVLLDEFRIPKLVDFGFSCTRRNDRSYYRNFGGSMFWASPEIYDQSPSESQELQENPFPSDVYSLGMILVEMFLDGTVPDDLDENDLIFDKLSGVVPIPIEPPPDSEEWLVEVIGQVATIVEDCCRLREDRISLLDCLDKIEELCTSIFDLCCTSSPRSSNQIREDYGQDRVFCSSQLYQQTLEMFRKRFPKEGSLSVLRFLTSQWRQIVTEELDLVHEACNYDRTNILHFLVFDMRMDYNTYYEEDLMKPIHKLALAGKIEMIKVLLDASKTVIPEYMDEKHARDYVNATVNYPPRYVNVQTPLSYAVEGDQPDTVEFLLGRGGILQENYFIDLASLACAKRVPRVVRKLLELGYFTSDIHHHRLLEYICLAGDDDLFEVLKRRLMVRPSQMQGFASSRSELPNPPLHYLCRKGKLDMAKTLVQDMGADVNFVSPQGNTLLHVVAEARGNWEMAHLLIDNGTDLHKENNHGLTALDIATETGNVDLQIFLQQAAATTGSKAEIAQQTGESTGCKTEGESASSSQFQPVIENSSSEAVECTESDSVSDSRATVQISSLSQAVEEGDATKVSRILSLHSLKASLSDEAKLDLLKTCCERGHLAVLQVLHSHGANLHGNRGCPRTALPLRGIQTSGSAYFWAENVESPLHWAAKSQQIAIVRYLVEKGVKVNSDGFSSVSRYVKVNITEPLHHAARVQSEEMMKILLEAGANANARDYHNCTAMDPAIEFKNKRMVDILIEHGFDTSQRDRDNRRYMDILSDTF</sequence>
<dbReference type="InterPro" id="IPR000719">
    <property type="entry name" value="Prot_kinase_dom"/>
</dbReference>
<dbReference type="AlphaFoldDB" id="A0ABD3GQU1"/>
<feature type="repeat" description="ANK" evidence="3">
    <location>
        <begin position="855"/>
        <end position="887"/>
    </location>
</feature>
<feature type="region of interest" description="Disordered" evidence="4">
    <location>
        <begin position="719"/>
        <end position="741"/>
    </location>
</feature>
<dbReference type="PROSITE" id="PS50088">
    <property type="entry name" value="ANK_REPEAT"/>
    <property type="match status" value="3"/>
</dbReference>
<evidence type="ECO:0000256" key="1">
    <source>
        <dbReference type="ARBA" id="ARBA00022737"/>
    </source>
</evidence>
<dbReference type="PROSITE" id="PS50297">
    <property type="entry name" value="ANK_REP_REGION"/>
    <property type="match status" value="2"/>
</dbReference>
<name>A0ABD3GQU1_9MARC</name>
<dbReference type="InterPro" id="IPR011009">
    <property type="entry name" value="Kinase-like_dom_sf"/>
</dbReference>
<dbReference type="Proteomes" id="UP001633002">
    <property type="component" value="Unassembled WGS sequence"/>
</dbReference>
<gene>
    <name evidence="6" type="ORF">R1sor_023912</name>
</gene>
<evidence type="ECO:0000256" key="4">
    <source>
        <dbReference type="SAM" id="MobiDB-lite"/>
    </source>
</evidence>
<dbReference type="CDD" id="cd00180">
    <property type="entry name" value="PKc"/>
    <property type="match status" value="1"/>
</dbReference>
<evidence type="ECO:0000256" key="2">
    <source>
        <dbReference type="ARBA" id="ARBA00023043"/>
    </source>
</evidence>
<accession>A0ABD3GQU1</accession>
<dbReference type="SMART" id="SM00248">
    <property type="entry name" value="ANK"/>
    <property type="match status" value="9"/>
</dbReference>
<evidence type="ECO:0000259" key="5">
    <source>
        <dbReference type="PROSITE" id="PS50011"/>
    </source>
</evidence>
<feature type="repeat" description="ANK" evidence="3">
    <location>
        <begin position="650"/>
        <end position="683"/>
    </location>
</feature>
<dbReference type="EMBL" id="JBJQOH010000007">
    <property type="protein sequence ID" value="KAL3680956.1"/>
    <property type="molecule type" value="Genomic_DNA"/>
</dbReference>
<protein>
    <recommendedName>
        <fullName evidence="5">Protein kinase domain-containing protein</fullName>
    </recommendedName>
</protein>
<dbReference type="PANTHER" id="PTHR24198:SF165">
    <property type="entry name" value="ANKYRIN REPEAT-CONTAINING PROTEIN-RELATED"/>
    <property type="match status" value="1"/>
</dbReference>
<reference evidence="6 7" key="1">
    <citation type="submission" date="2024-09" db="EMBL/GenBank/DDBJ databases">
        <title>Chromosome-scale assembly of Riccia sorocarpa.</title>
        <authorList>
            <person name="Paukszto L."/>
        </authorList>
    </citation>
    <scope>NUCLEOTIDE SEQUENCE [LARGE SCALE GENOMIC DNA]</scope>
    <source>
        <strain evidence="6">LP-2024</strain>
        <tissue evidence="6">Aerial parts of the thallus</tissue>
    </source>
</reference>
<feature type="domain" description="Protein kinase" evidence="5">
    <location>
        <begin position="29"/>
        <end position="362"/>
    </location>
</feature>
<keyword evidence="2 3" id="KW-0040">ANK repeat</keyword>
<dbReference type="SMART" id="SM00220">
    <property type="entry name" value="S_TKc"/>
    <property type="match status" value="1"/>
</dbReference>
<dbReference type="Gene3D" id="1.25.40.20">
    <property type="entry name" value="Ankyrin repeat-containing domain"/>
    <property type="match status" value="2"/>
</dbReference>
<evidence type="ECO:0000313" key="7">
    <source>
        <dbReference type="Proteomes" id="UP001633002"/>
    </source>
</evidence>
<dbReference type="InterPro" id="IPR036770">
    <property type="entry name" value="Ankyrin_rpt-contain_sf"/>
</dbReference>
<dbReference type="InterPro" id="IPR002110">
    <property type="entry name" value="Ankyrin_rpt"/>
</dbReference>
<evidence type="ECO:0000256" key="3">
    <source>
        <dbReference type="PROSITE-ProRule" id="PRU00023"/>
    </source>
</evidence>
<feature type="repeat" description="ANK" evidence="3">
    <location>
        <begin position="897"/>
        <end position="929"/>
    </location>
</feature>
<comment type="caution">
    <text evidence="6">The sequence shown here is derived from an EMBL/GenBank/DDBJ whole genome shotgun (WGS) entry which is preliminary data.</text>
</comment>
<proteinExistence type="predicted"/>
<dbReference type="PROSITE" id="PS00108">
    <property type="entry name" value="PROTEIN_KINASE_ST"/>
    <property type="match status" value="1"/>
</dbReference>
<organism evidence="6 7">
    <name type="scientific">Riccia sorocarpa</name>
    <dbReference type="NCBI Taxonomy" id="122646"/>
    <lineage>
        <taxon>Eukaryota</taxon>
        <taxon>Viridiplantae</taxon>
        <taxon>Streptophyta</taxon>
        <taxon>Embryophyta</taxon>
        <taxon>Marchantiophyta</taxon>
        <taxon>Marchantiopsida</taxon>
        <taxon>Marchantiidae</taxon>
        <taxon>Marchantiales</taxon>
        <taxon>Ricciaceae</taxon>
        <taxon>Riccia</taxon>
    </lineage>
</organism>
<dbReference type="Pfam" id="PF12796">
    <property type="entry name" value="Ank_2"/>
    <property type="match status" value="3"/>
</dbReference>
<dbReference type="Gene3D" id="1.10.510.10">
    <property type="entry name" value="Transferase(Phosphotransferase) domain 1"/>
    <property type="match status" value="1"/>
</dbReference>
<keyword evidence="1" id="KW-0677">Repeat</keyword>
<dbReference type="InterPro" id="IPR008271">
    <property type="entry name" value="Ser/Thr_kinase_AS"/>
</dbReference>
<keyword evidence="7" id="KW-1185">Reference proteome</keyword>
<dbReference type="SUPFAM" id="SSF56112">
    <property type="entry name" value="Protein kinase-like (PK-like)"/>
    <property type="match status" value="1"/>
</dbReference>
<dbReference type="Pfam" id="PF00069">
    <property type="entry name" value="Pkinase"/>
    <property type="match status" value="1"/>
</dbReference>
<dbReference type="SUPFAM" id="SSF48403">
    <property type="entry name" value="Ankyrin repeat"/>
    <property type="match status" value="2"/>
</dbReference>